<proteinExistence type="predicted"/>
<dbReference type="EMBL" id="JANAVB010020000">
    <property type="protein sequence ID" value="KAJ6827662.1"/>
    <property type="molecule type" value="Genomic_DNA"/>
</dbReference>
<sequence>MTSYTIIATMTRFSSLRRYRSLLRRTLNLEQLNLMLR</sequence>
<dbReference type="AlphaFoldDB" id="A0AAX6GGI8"/>
<accession>A0AAX6GGI8</accession>
<organism evidence="2 3">
    <name type="scientific">Iris pallida</name>
    <name type="common">Sweet iris</name>
    <dbReference type="NCBI Taxonomy" id="29817"/>
    <lineage>
        <taxon>Eukaryota</taxon>
        <taxon>Viridiplantae</taxon>
        <taxon>Streptophyta</taxon>
        <taxon>Embryophyta</taxon>
        <taxon>Tracheophyta</taxon>
        <taxon>Spermatophyta</taxon>
        <taxon>Magnoliopsida</taxon>
        <taxon>Liliopsida</taxon>
        <taxon>Asparagales</taxon>
        <taxon>Iridaceae</taxon>
        <taxon>Iridoideae</taxon>
        <taxon>Irideae</taxon>
        <taxon>Iris</taxon>
    </lineage>
</organism>
<evidence type="ECO:0000313" key="1">
    <source>
        <dbReference type="EMBL" id="KAJ6819808.1"/>
    </source>
</evidence>
<reference evidence="2" key="1">
    <citation type="journal article" date="2023" name="GigaByte">
        <title>Genome assembly of the bearded iris, Iris pallida Lam.</title>
        <authorList>
            <person name="Bruccoleri R.E."/>
            <person name="Oakeley E.J."/>
            <person name="Faust A.M.E."/>
            <person name="Altorfer M."/>
            <person name="Dessus-Babus S."/>
            <person name="Burckhardt D."/>
            <person name="Oertli M."/>
            <person name="Naumann U."/>
            <person name="Petersen F."/>
            <person name="Wong J."/>
        </authorList>
    </citation>
    <scope>NUCLEOTIDE SEQUENCE</scope>
    <source>
        <strain evidence="2">GSM-AAB239-AS_SAM_17_03QT</strain>
    </source>
</reference>
<keyword evidence="3" id="KW-1185">Reference proteome</keyword>
<evidence type="ECO:0000313" key="3">
    <source>
        <dbReference type="Proteomes" id="UP001140949"/>
    </source>
</evidence>
<evidence type="ECO:0000313" key="2">
    <source>
        <dbReference type="EMBL" id="KAJ6827662.1"/>
    </source>
</evidence>
<dbReference type="Proteomes" id="UP001140949">
    <property type="component" value="Unassembled WGS sequence"/>
</dbReference>
<comment type="caution">
    <text evidence="2">The sequence shown here is derived from an EMBL/GenBank/DDBJ whole genome shotgun (WGS) entry which is preliminary data.</text>
</comment>
<reference evidence="2" key="2">
    <citation type="submission" date="2023-04" db="EMBL/GenBank/DDBJ databases">
        <authorList>
            <person name="Bruccoleri R.E."/>
            <person name="Oakeley E.J."/>
            <person name="Faust A.-M."/>
            <person name="Dessus-Babus S."/>
            <person name="Altorfer M."/>
            <person name="Burckhardt D."/>
            <person name="Oertli M."/>
            <person name="Naumann U."/>
            <person name="Petersen F."/>
            <person name="Wong J."/>
        </authorList>
    </citation>
    <scope>NUCLEOTIDE SEQUENCE</scope>
    <source>
        <strain evidence="2">GSM-AAB239-AS_SAM_17_03QT</strain>
        <tissue evidence="2">Leaf</tissue>
    </source>
</reference>
<dbReference type="EMBL" id="JANAVB010025999">
    <property type="protein sequence ID" value="KAJ6819808.1"/>
    <property type="molecule type" value="Genomic_DNA"/>
</dbReference>
<name>A0AAX6GGI8_IRIPA</name>
<protein>
    <submittedName>
        <fullName evidence="2">Spidroin-1-like</fullName>
    </submittedName>
</protein>
<gene>
    <name evidence="2" type="ORF">M6B38_367170</name>
    <name evidence="1" type="ORF">M6B38_401375</name>
</gene>